<comment type="similarity">
    <text evidence="4">Belongs to the CHCHD7 family.</text>
</comment>
<dbReference type="InterPro" id="IPR009069">
    <property type="entry name" value="Cys_alpha_HP_mot_SF"/>
</dbReference>
<dbReference type="GO" id="GO:0005758">
    <property type="term" value="C:mitochondrial intermembrane space"/>
    <property type="evidence" value="ECO:0007669"/>
    <property type="project" value="UniProtKB-SubCell"/>
</dbReference>
<dbReference type="EMBL" id="JAPTSV010000006">
    <property type="protein sequence ID" value="KAJ1526707.1"/>
    <property type="molecule type" value="Genomic_DNA"/>
</dbReference>
<dbReference type="PANTHER" id="PTHR46811:SF1">
    <property type="entry name" value="COILED-COIL-HELIX-COILED-COIL-HELIX DOMAIN-CONTAINING PROTEIN 7"/>
    <property type="match status" value="1"/>
</dbReference>
<evidence type="ECO:0000256" key="2">
    <source>
        <dbReference type="ARBA" id="ARBA00023128"/>
    </source>
</evidence>
<comment type="caution">
    <text evidence="7">The sequence shown here is derived from an EMBL/GenBank/DDBJ whole genome shotgun (WGS) entry which is preliminary data.</text>
</comment>
<dbReference type="InterPro" id="IPR051040">
    <property type="entry name" value="COX23"/>
</dbReference>
<evidence type="ECO:0000256" key="4">
    <source>
        <dbReference type="ARBA" id="ARBA00038205"/>
    </source>
</evidence>
<evidence type="ECO:0000256" key="3">
    <source>
        <dbReference type="ARBA" id="ARBA00023157"/>
    </source>
</evidence>
<accession>A0AAV7XLN6</accession>
<protein>
    <recommendedName>
        <fullName evidence="5">Coiled-coil-helix-coiled-coil-helix domain-containing protein 7</fullName>
    </recommendedName>
</protein>
<evidence type="ECO:0000256" key="1">
    <source>
        <dbReference type="ARBA" id="ARBA00004569"/>
    </source>
</evidence>
<dbReference type="Proteomes" id="UP001075354">
    <property type="component" value="Chromosome 6"/>
</dbReference>
<dbReference type="PANTHER" id="PTHR46811">
    <property type="entry name" value="COILED-COIL-HELIX-COILED-COIL-HELIX DOMAIN-CONTAINING PROTEIN 7"/>
    <property type="match status" value="1"/>
</dbReference>
<organism evidence="7 8">
    <name type="scientific">Megalurothrips usitatus</name>
    <name type="common">bean blossom thrips</name>
    <dbReference type="NCBI Taxonomy" id="439358"/>
    <lineage>
        <taxon>Eukaryota</taxon>
        <taxon>Metazoa</taxon>
        <taxon>Ecdysozoa</taxon>
        <taxon>Arthropoda</taxon>
        <taxon>Hexapoda</taxon>
        <taxon>Insecta</taxon>
        <taxon>Pterygota</taxon>
        <taxon>Neoptera</taxon>
        <taxon>Paraneoptera</taxon>
        <taxon>Thysanoptera</taxon>
        <taxon>Terebrantia</taxon>
        <taxon>Thripoidea</taxon>
        <taxon>Thripidae</taxon>
        <taxon>Megalurothrips</taxon>
    </lineage>
</organism>
<feature type="region of interest" description="Disordered" evidence="6">
    <location>
        <begin position="1"/>
        <end position="20"/>
    </location>
</feature>
<evidence type="ECO:0000313" key="7">
    <source>
        <dbReference type="EMBL" id="KAJ1526707.1"/>
    </source>
</evidence>
<keyword evidence="2" id="KW-0496">Mitochondrion</keyword>
<comment type="subcellular location">
    <subcellularLocation>
        <location evidence="1">Mitochondrion intermembrane space</location>
    </subcellularLocation>
</comment>
<dbReference type="AlphaFoldDB" id="A0AAV7XLN6"/>
<proteinExistence type="inferred from homology"/>
<sequence>MNDHQGNRSSRTPEDFPCSKEKMQSLKCLDDNQYDYNRCQIAFDNFKFCLGFWEKVKKSRRRYRIEPAMPSPEERAEIFRVFKATGSMPDYAQKI</sequence>
<dbReference type="GO" id="GO:0033108">
    <property type="term" value="P:mitochondrial respiratory chain complex assembly"/>
    <property type="evidence" value="ECO:0007669"/>
    <property type="project" value="TreeGrafter"/>
</dbReference>
<dbReference type="SUPFAM" id="SSF47072">
    <property type="entry name" value="Cysteine alpha-hairpin motif"/>
    <property type="match status" value="1"/>
</dbReference>
<evidence type="ECO:0000313" key="8">
    <source>
        <dbReference type="Proteomes" id="UP001075354"/>
    </source>
</evidence>
<keyword evidence="8" id="KW-1185">Reference proteome</keyword>
<reference evidence="7" key="1">
    <citation type="submission" date="2022-12" db="EMBL/GenBank/DDBJ databases">
        <title>Chromosome-level genome assembly of the bean flower thrips Megalurothrips usitatus.</title>
        <authorList>
            <person name="Ma L."/>
            <person name="Liu Q."/>
            <person name="Li H."/>
            <person name="Cai W."/>
        </authorList>
    </citation>
    <scope>NUCLEOTIDE SEQUENCE</scope>
    <source>
        <strain evidence="7">Cailab_2022a</strain>
    </source>
</reference>
<name>A0AAV7XLN6_9NEOP</name>
<gene>
    <name evidence="7" type="ORF">ONE63_008287</name>
</gene>
<evidence type="ECO:0000256" key="5">
    <source>
        <dbReference type="ARBA" id="ARBA00039509"/>
    </source>
</evidence>
<keyword evidence="3" id="KW-1015">Disulfide bond</keyword>
<dbReference type="Gene3D" id="1.10.287.1130">
    <property type="entry name" value="CytochromE C oxidase copper chaperone"/>
    <property type="match status" value="1"/>
</dbReference>
<evidence type="ECO:0000256" key="6">
    <source>
        <dbReference type="SAM" id="MobiDB-lite"/>
    </source>
</evidence>